<evidence type="ECO:0000313" key="3">
    <source>
        <dbReference type="EMBL" id="CAB4205009.1"/>
    </source>
</evidence>
<evidence type="ECO:0000313" key="1">
    <source>
        <dbReference type="EMBL" id="CAB4190131.1"/>
    </source>
</evidence>
<reference evidence="1" key="1">
    <citation type="submission" date="2020-05" db="EMBL/GenBank/DDBJ databases">
        <authorList>
            <person name="Chiriac C."/>
            <person name="Salcher M."/>
            <person name="Ghai R."/>
            <person name="Kavagutti S V."/>
        </authorList>
    </citation>
    <scope>NUCLEOTIDE SEQUENCE</scope>
</reference>
<protein>
    <submittedName>
        <fullName evidence="1">Uncharacterized protein</fullName>
    </submittedName>
</protein>
<dbReference type="EMBL" id="LR797149">
    <property type="protein sequence ID" value="CAB4190131.1"/>
    <property type="molecule type" value="Genomic_DNA"/>
</dbReference>
<accession>A0A6J5R9G5</accession>
<proteinExistence type="predicted"/>
<gene>
    <name evidence="1" type="ORF">UFOVP1195_39</name>
    <name evidence="2" type="ORF">UFOVP1288_39</name>
    <name evidence="3" type="ORF">UFOVP1409_39</name>
</gene>
<name>A0A6J5R9G5_9CAUD</name>
<dbReference type="EMBL" id="LR797238">
    <property type="protein sequence ID" value="CAB4195787.1"/>
    <property type="molecule type" value="Genomic_DNA"/>
</dbReference>
<organism evidence="1">
    <name type="scientific">uncultured Caudovirales phage</name>
    <dbReference type="NCBI Taxonomy" id="2100421"/>
    <lineage>
        <taxon>Viruses</taxon>
        <taxon>Duplodnaviria</taxon>
        <taxon>Heunggongvirae</taxon>
        <taxon>Uroviricota</taxon>
        <taxon>Caudoviricetes</taxon>
        <taxon>Peduoviridae</taxon>
        <taxon>Maltschvirus</taxon>
        <taxon>Maltschvirus maltsch</taxon>
    </lineage>
</organism>
<dbReference type="EMBL" id="LR797352">
    <property type="protein sequence ID" value="CAB4205009.1"/>
    <property type="molecule type" value="Genomic_DNA"/>
</dbReference>
<evidence type="ECO:0000313" key="2">
    <source>
        <dbReference type="EMBL" id="CAB4195787.1"/>
    </source>
</evidence>
<sequence length="155" mass="16711">MALEKFRLSPLPGPPVQYDARYFRQVIRTLELYFSQLDSNTPNYAQTYRADKFYGGIVLSAPRTVTAAYAVDPNDTEIFVNATTAPVTVSLPAAADNSGRTLTVKKIDSSGNAVTLDGNGAETIDGAATKALATQYYALTVTCDGTTWWITGKVT</sequence>